<dbReference type="CDD" id="cd13880">
    <property type="entry name" value="CuRO_2_MaLCC_like"/>
    <property type="match status" value="1"/>
</dbReference>
<reference evidence="15 16" key="1">
    <citation type="submission" date="2015-06" db="EMBL/GenBank/DDBJ databases">
        <title>Draft genome of the ant-associated black yeast Phialophora attae CBS 131958.</title>
        <authorList>
            <person name="Moreno L.F."/>
            <person name="Stielow B.J."/>
            <person name="de Hoog S."/>
            <person name="Vicente V.A."/>
            <person name="Weiss V.A."/>
            <person name="de Vries M."/>
            <person name="Cruz L.M."/>
            <person name="Souza E.M."/>
        </authorList>
    </citation>
    <scope>NUCLEOTIDE SEQUENCE [LARGE SCALE GENOMIC DNA]</scope>
    <source>
        <strain evidence="15 16">CBS 131958</strain>
    </source>
</reference>
<dbReference type="GO" id="GO:0052716">
    <property type="term" value="F:hydroquinone:oxygen oxidoreductase activity"/>
    <property type="evidence" value="ECO:0007669"/>
    <property type="project" value="UniProtKB-EC"/>
</dbReference>
<dbReference type="PROSITE" id="PS00080">
    <property type="entry name" value="MULTICOPPER_OXIDASE2"/>
    <property type="match status" value="1"/>
</dbReference>
<evidence type="ECO:0000256" key="11">
    <source>
        <dbReference type="SAM" id="SignalP"/>
    </source>
</evidence>
<feature type="signal peptide" evidence="11">
    <location>
        <begin position="1"/>
        <end position="18"/>
    </location>
</feature>
<dbReference type="Pfam" id="PF07732">
    <property type="entry name" value="Cu-oxidase_3"/>
    <property type="match status" value="1"/>
</dbReference>
<dbReference type="InterPro" id="IPR045087">
    <property type="entry name" value="Cu-oxidase_fam"/>
</dbReference>
<dbReference type="Gene3D" id="2.60.40.420">
    <property type="entry name" value="Cupredoxins - blue copper proteins"/>
    <property type="match status" value="3"/>
</dbReference>
<keyword evidence="7" id="KW-0186">Copper</keyword>
<keyword evidence="9" id="KW-0439">Lignin degradation</keyword>
<dbReference type="SUPFAM" id="SSF49503">
    <property type="entry name" value="Cupredoxins"/>
    <property type="match status" value="3"/>
</dbReference>
<comment type="caution">
    <text evidence="15">The sequence shown here is derived from an EMBL/GenBank/DDBJ whole genome shotgun (WGS) entry which is preliminary data.</text>
</comment>
<evidence type="ECO:0000256" key="4">
    <source>
        <dbReference type="ARBA" id="ARBA00012297"/>
    </source>
</evidence>
<dbReference type="GeneID" id="28740615"/>
<dbReference type="PANTHER" id="PTHR11709">
    <property type="entry name" value="MULTI-COPPER OXIDASE"/>
    <property type="match status" value="1"/>
</dbReference>
<keyword evidence="8" id="KW-0325">Glycoprotein</keyword>
<feature type="domain" description="Plastocyanin-like" evidence="14">
    <location>
        <begin position="121"/>
        <end position="209"/>
    </location>
</feature>
<comment type="catalytic activity">
    <reaction evidence="1">
        <text>4 hydroquinone + O2 = 4 benzosemiquinone + 2 H2O</text>
        <dbReference type="Rhea" id="RHEA:11276"/>
        <dbReference type="ChEBI" id="CHEBI:15377"/>
        <dbReference type="ChEBI" id="CHEBI:15379"/>
        <dbReference type="ChEBI" id="CHEBI:17594"/>
        <dbReference type="ChEBI" id="CHEBI:17977"/>
        <dbReference type="EC" id="1.10.3.2"/>
    </reaction>
</comment>
<sequence>MGIKSVLSVLAAIAAVNAGVCPAQKPVDGIPGWAGSGAVDNGPAKAYGNLPASQPSGGAAAPNSPAQPPDASLSTSEDAKNNPNAPNSAEHRGNWAAGFDINTDYTQKWPTGKTVQATFTITNSSYAPDGGAPQEMFLINGQYPGPLLEGNWGDIFEVTVINQLQNNGTGIHWHGFRQLGNNVNDGVSGVTECPIPPGGEKVYRFQATGYVWQRCHWTIVVHGPASANYDIDLGSVMMNEIYEGQTIFQVEHAVARTGPANATNYLVNGKNIKPDLSSGEREQFKFTPGKKHLMRFVNTAVDSHFKVQLDGHKLLVIANDNVPITPYYTTEVSIGIGERYDIVIEADQDASAYYLRTIPTPGCSLNANNGLGSACAVVVYDGSSASLPTSSAPATIIVPVCNDEPLANLIPIVEASVDGSDFAKQFAPLPVGLRTATLASNEQVFLWYLNGVSQSVDWSRPTVREVSGNVAIADAGANLPSMLPAEWSLISLPNKAQWYFWVIQNQFFAPHPMHLHGHDFAVLGQGNGNFNPDNDMDSLNFKNPTRRDSVMLLGSGWTVIAFQADNPGSWLMHCHIAFHVSQGLSLEFVELPDQMPSIYGSQCGEGTAFDDQCSAWGSYDQSAVYPKSDSGLKRRGWGQNEHMKEARNMDAKKMHMLNDQMVKRALM</sequence>
<protein>
    <recommendedName>
        <fullName evidence="4">laccase</fullName>
        <ecNumber evidence="4">1.10.3.2</ecNumber>
    </recommendedName>
</protein>
<evidence type="ECO:0000256" key="5">
    <source>
        <dbReference type="ARBA" id="ARBA00022723"/>
    </source>
</evidence>
<dbReference type="PANTHER" id="PTHR11709:SF87">
    <property type="entry name" value="LACCASE"/>
    <property type="match status" value="1"/>
</dbReference>
<evidence type="ECO:0000256" key="7">
    <source>
        <dbReference type="ARBA" id="ARBA00023008"/>
    </source>
</evidence>
<feature type="region of interest" description="Disordered" evidence="10">
    <location>
        <begin position="45"/>
        <end position="94"/>
    </location>
</feature>
<organism evidence="15 16">
    <name type="scientific">Cyphellophora attinorum</name>
    <dbReference type="NCBI Taxonomy" id="1664694"/>
    <lineage>
        <taxon>Eukaryota</taxon>
        <taxon>Fungi</taxon>
        <taxon>Dikarya</taxon>
        <taxon>Ascomycota</taxon>
        <taxon>Pezizomycotina</taxon>
        <taxon>Eurotiomycetes</taxon>
        <taxon>Chaetothyriomycetidae</taxon>
        <taxon>Chaetothyriales</taxon>
        <taxon>Cyphellophoraceae</taxon>
        <taxon>Cyphellophora</taxon>
    </lineage>
</organism>
<dbReference type="GO" id="GO:0046274">
    <property type="term" value="P:lignin catabolic process"/>
    <property type="evidence" value="ECO:0007669"/>
    <property type="project" value="UniProtKB-KW"/>
</dbReference>
<dbReference type="Proteomes" id="UP000038010">
    <property type="component" value="Unassembled WGS sequence"/>
</dbReference>
<dbReference type="InterPro" id="IPR033138">
    <property type="entry name" value="Cu_oxidase_CS"/>
</dbReference>
<evidence type="ECO:0000256" key="1">
    <source>
        <dbReference type="ARBA" id="ARBA00000349"/>
    </source>
</evidence>
<dbReference type="CDD" id="cd13901">
    <property type="entry name" value="CuRO_3_MaLCC_like"/>
    <property type="match status" value="1"/>
</dbReference>
<evidence type="ECO:0000256" key="8">
    <source>
        <dbReference type="ARBA" id="ARBA00023180"/>
    </source>
</evidence>
<evidence type="ECO:0000313" key="15">
    <source>
        <dbReference type="EMBL" id="KPI37805.1"/>
    </source>
</evidence>
<accession>A0A0N1H6H2</accession>
<evidence type="ECO:0000259" key="14">
    <source>
        <dbReference type="Pfam" id="PF07732"/>
    </source>
</evidence>
<evidence type="ECO:0000256" key="3">
    <source>
        <dbReference type="ARBA" id="ARBA00010609"/>
    </source>
</evidence>
<evidence type="ECO:0000313" key="16">
    <source>
        <dbReference type="Proteomes" id="UP000038010"/>
    </source>
</evidence>
<keyword evidence="5" id="KW-0479">Metal-binding</keyword>
<evidence type="ECO:0000259" key="13">
    <source>
        <dbReference type="Pfam" id="PF07731"/>
    </source>
</evidence>
<dbReference type="InterPro" id="IPR002355">
    <property type="entry name" value="Cu_oxidase_Cu_BS"/>
</dbReference>
<comment type="similarity">
    <text evidence="3">Belongs to the multicopper oxidase family.</text>
</comment>
<dbReference type="InterPro" id="IPR011707">
    <property type="entry name" value="Cu-oxidase-like_N"/>
</dbReference>
<dbReference type="FunFam" id="2.60.40.420:FF:000045">
    <property type="entry name" value="Laccase 2"/>
    <property type="match status" value="1"/>
</dbReference>
<dbReference type="OrthoDB" id="2121828at2759"/>
<evidence type="ECO:0000259" key="12">
    <source>
        <dbReference type="Pfam" id="PF00394"/>
    </source>
</evidence>
<feature type="chain" id="PRO_5005873105" description="laccase" evidence="11">
    <location>
        <begin position="19"/>
        <end position="667"/>
    </location>
</feature>
<keyword evidence="6" id="KW-0560">Oxidoreductase</keyword>
<dbReference type="SMR" id="A0A0N1H6H2"/>
<dbReference type="EC" id="1.10.3.2" evidence="4"/>
<gene>
    <name evidence="15" type="ORF">AB675_83</name>
</gene>
<keyword evidence="11" id="KW-0732">Signal</keyword>
<feature type="compositionally biased region" description="Low complexity" evidence="10">
    <location>
        <begin position="51"/>
        <end position="72"/>
    </location>
</feature>
<dbReference type="AlphaFoldDB" id="A0A0N1H6H2"/>
<dbReference type="PROSITE" id="PS00079">
    <property type="entry name" value="MULTICOPPER_OXIDASE1"/>
    <property type="match status" value="1"/>
</dbReference>
<dbReference type="EMBL" id="LFJN01000022">
    <property type="protein sequence ID" value="KPI37805.1"/>
    <property type="molecule type" value="Genomic_DNA"/>
</dbReference>
<evidence type="ECO:0000256" key="9">
    <source>
        <dbReference type="ARBA" id="ARBA00023185"/>
    </source>
</evidence>
<dbReference type="Pfam" id="PF00394">
    <property type="entry name" value="Cu-oxidase"/>
    <property type="match status" value="1"/>
</dbReference>
<dbReference type="RefSeq" id="XP_017997768.1">
    <property type="nucleotide sequence ID" value="XM_018148842.1"/>
</dbReference>
<dbReference type="STRING" id="1664694.A0A0N1H6H2"/>
<dbReference type="InterPro" id="IPR008972">
    <property type="entry name" value="Cupredoxin"/>
</dbReference>
<comment type="cofactor">
    <cofactor evidence="2">
        <name>Cu cation</name>
        <dbReference type="ChEBI" id="CHEBI:23378"/>
    </cofactor>
</comment>
<name>A0A0N1H6H2_9EURO</name>
<feature type="compositionally biased region" description="Polar residues" evidence="10">
    <location>
        <begin position="73"/>
        <end position="87"/>
    </location>
</feature>
<proteinExistence type="inferred from homology"/>
<dbReference type="Pfam" id="PF07731">
    <property type="entry name" value="Cu-oxidase_2"/>
    <property type="match status" value="1"/>
</dbReference>
<evidence type="ECO:0000256" key="10">
    <source>
        <dbReference type="SAM" id="MobiDB-lite"/>
    </source>
</evidence>
<feature type="domain" description="Plastocyanin-like" evidence="12">
    <location>
        <begin position="257"/>
        <end position="382"/>
    </location>
</feature>
<feature type="domain" description="Plastocyanin-like" evidence="13">
    <location>
        <begin position="457"/>
        <end position="593"/>
    </location>
</feature>
<dbReference type="GO" id="GO:0005507">
    <property type="term" value="F:copper ion binding"/>
    <property type="evidence" value="ECO:0007669"/>
    <property type="project" value="InterPro"/>
</dbReference>
<dbReference type="InterPro" id="IPR011706">
    <property type="entry name" value="Cu-oxidase_C"/>
</dbReference>
<keyword evidence="16" id="KW-1185">Reference proteome</keyword>
<evidence type="ECO:0000256" key="2">
    <source>
        <dbReference type="ARBA" id="ARBA00001935"/>
    </source>
</evidence>
<evidence type="ECO:0000256" key="6">
    <source>
        <dbReference type="ARBA" id="ARBA00023002"/>
    </source>
</evidence>
<dbReference type="VEuPathDB" id="FungiDB:AB675_83"/>
<dbReference type="InterPro" id="IPR001117">
    <property type="entry name" value="Cu-oxidase_2nd"/>
</dbReference>